<evidence type="ECO:0000313" key="10">
    <source>
        <dbReference type="EMBL" id="HJB11355.1"/>
    </source>
</evidence>
<keyword evidence="3" id="KW-1003">Cell membrane</keyword>
<gene>
    <name evidence="10" type="ORF">H9786_12645</name>
</gene>
<evidence type="ECO:0000256" key="2">
    <source>
        <dbReference type="ARBA" id="ARBA00010157"/>
    </source>
</evidence>
<feature type="transmembrane region" description="Helical" evidence="8">
    <location>
        <begin position="379"/>
        <end position="399"/>
    </location>
</feature>
<feature type="transmembrane region" description="Helical" evidence="8">
    <location>
        <begin position="576"/>
        <end position="597"/>
    </location>
</feature>
<evidence type="ECO:0000259" key="9">
    <source>
        <dbReference type="PROSITE" id="PS50156"/>
    </source>
</evidence>
<dbReference type="PANTHER" id="PTHR33406:SF6">
    <property type="entry name" value="MEMBRANE PROTEIN YDGH-RELATED"/>
    <property type="match status" value="1"/>
</dbReference>
<dbReference type="InterPro" id="IPR050545">
    <property type="entry name" value="Mycobact_MmpL"/>
</dbReference>
<dbReference type="InterPro" id="IPR004869">
    <property type="entry name" value="MMPL_dom"/>
</dbReference>
<feature type="transmembrane region" description="Helical" evidence="8">
    <location>
        <begin position="314"/>
        <end position="336"/>
    </location>
</feature>
<feature type="transmembrane region" description="Helical" evidence="8">
    <location>
        <begin position="609"/>
        <end position="629"/>
    </location>
</feature>
<comment type="similarity">
    <text evidence="2">Belongs to the resistance-nodulation-cell division (RND) (TC 2.A.6) family. MmpL subfamily.</text>
</comment>
<feature type="transmembrane region" description="Helical" evidence="8">
    <location>
        <begin position="650"/>
        <end position="670"/>
    </location>
</feature>
<evidence type="ECO:0000256" key="4">
    <source>
        <dbReference type="ARBA" id="ARBA00022692"/>
    </source>
</evidence>
<proteinExistence type="inferred from homology"/>
<evidence type="ECO:0000256" key="6">
    <source>
        <dbReference type="ARBA" id="ARBA00023136"/>
    </source>
</evidence>
<feature type="transmembrane region" description="Helical" evidence="8">
    <location>
        <begin position="205"/>
        <end position="227"/>
    </location>
</feature>
<dbReference type="InterPro" id="IPR000731">
    <property type="entry name" value="SSD"/>
</dbReference>
<keyword evidence="5 8" id="KW-1133">Transmembrane helix</keyword>
<feature type="region of interest" description="Disordered" evidence="7">
    <location>
        <begin position="460"/>
        <end position="488"/>
    </location>
</feature>
<dbReference type="Pfam" id="PF03176">
    <property type="entry name" value="MMPL"/>
    <property type="match status" value="2"/>
</dbReference>
<dbReference type="Gene3D" id="1.20.1640.10">
    <property type="entry name" value="Multidrug efflux transporter AcrB transmembrane domain"/>
    <property type="match status" value="2"/>
</dbReference>
<evidence type="ECO:0000256" key="8">
    <source>
        <dbReference type="SAM" id="Phobius"/>
    </source>
</evidence>
<feature type="transmembrane region" description="Helical" evidence="8">
    <location>
        <begin position="180"/>
        <end position="198"/>
    </location>
</feature>
<dbReference type="PANTHER" id="PTHR33406">
    <property type="entry name" value="MEMBRANE PROTEIN MJ1562-RELATED"/>
    <property type="match status" value="1"/>
</dbReference>
<sequence length="733" mass="76645">MSPTHRAPRPAGVPRPLRVIVPALLILIWLTAGAIGGPYFGRVDEVTSNDQTTFLPESAEATLVQEQLGDFTGDEAIPAIVVITGNTPVGEEDLAVIEDETTTLTDIDGVLEDISPAISSEDQLAVQIFVPIDADADLTAVVEEIDDALAADLPEGLTVQVTGPAGFSADLGEAFTGIDGLLLAVALIAVLVILIVVYRSFLLPLIVLSTSVFALCAALLTVWRLAAADIVLFSGQTQGILFILVIGASTDYSLLYVARYRDELRMHEDRWPATLKALRGTLEPVLASGGTVIAGLMCLLLSDLKSNSTLGPIASIGILFAMLSALTFLPAVLYVFGRAAFWPRSPHVDPSAAESEQTLEDHGAWGRVAQAVSRRPRPIWVVTALVLAIGCAGVLQLRADGVPQSELVLGASSARDGQAALGEHFPDGAGSPVQVIVDQDRLQDGADVLLAEDGIDSVAVSAEDSPSGTAPVTEDGVQPLGPADAPVPEPTVADGRVLLQGTLTEAPDSAAADQTVRNLRAALDDGDHEALVGGVTATAVDTNDASAHDRALIIPIVLVVILGILMLLLRAVLAPVLLIATTVLSFGTALGVSALVFNHVFDFPGADPAVPLFGFVFLVALGIDYNIFLMTRVREETLVHGTRQGVVRGLAVTGGVITSAGLVLAATFAALSVIPILFLAQIAFIVAFGVLLDTFVVRTLLVPALALDIGRAIWWPSRLARREAEAAHEARSS</sequence>
<feature type="transmembrane region" description="Helical" evidence="8">
    <location>
        <begin position="239"/>
        <end position="260"/>
    </location>
</feature>
<accession>A0A9D2LF35</accession>
<feature type="transmembrane region" description="Helical" evidence="8">
    <location>
        <begin position="551"/>
        <end position="569"/>
    </location>
</feature>
<feature type="transmembrane region" description="Helical" evidence="8">
    <location>
        <begin position="281"/>
        <end position="302"/>
    </location>
</feature>
<feature type="domain" description="SSD" evidence="9">
    <location>
        <begin position="579"/>
        <end position="707"/>
    </location>
</feature>
<feature type="transmembrane region" description="Helical" evidence="8">
    <location>
        <begin position="20"/>
        <end position="40"/>
    </location>
</feature>
<comment type="subcellular location">
    <subcellularLocation>
        <location evidence="1">Cell membrane</location>
        <topology evidence="1">Multi-pass membrane protein</topology>
    </subcellularLocation>
</comment>
<evidence type="ECO:0000256" key="7">
    <source>
        <dbReference type="SAM" id="MobiDB-lite"/>
    </source>
</evidence>
<reference evidence="10" key="2">
    <citation type="submission" date="2021-04" db="EMBL/GenBank/DDBJ databases">
        <authorList>
            <person name="Gilroy R."/>
        </authorList>
    </citation>
    <scope>NUCLEOTIDE SEQUENCE</scope>
    <source>
        <strain evidence="10">ChiHjej13B12-24818</strain>
    </source>
</reference>
<evidence type="ECO:0000256" key="3">
    <source>
        <dbReference type="ARBA" id="ARBA00022475"/>
    </source>
</evidence>
<keyword evidence="4 8" id="KW-0812">Transmembrane</keyword>
<reference evidence="10" key="1">
    <citation type="journal article" date="2021" name="PeerJ">
        <title>Extensive microbial diversity within the chicken gut microbiome revealed by metagenomics and culture.</title>
        <authorList>
            <person name="Gilroy R."/>
            <person name="Ravi A."/>
            <person name="Getino M."/>
            <person name="Pursley I."/>
            <person name="Horton D.L."/>
            <person name="Alikhan N.F."/>
            <person name="Baker D."/>
            <person name="Gharbi K."/>
            <person name="Hall N."/>
            <person name="Watson M."/>
            <person name="Adriaenssens E.M."/>
            <person name="Foster-Nyarko E."/>
            <person name="Jarju S."/>
            <person name="Secka A."/>
            <person name="Antonio M."/>
            <person name="Oren A."/>
            <person name="Chaudhuri R.R."/>
            <person name="La Ragione R."/>
            <person name="Hildebrand F."/>
            <person name="Pallen M.J."/>
        </authorList>
    </citation>
    <scope>NUCLEOTIDE SEQUENCE</scope>
    <source>
        <strain evidence="10">ChiHjej13B12-24818</strain>
    </source>
</reference>
<dbReference type="Proteomes" id="UP000823823">
    <property type="component" value="Unassembled WGS sequence"/>
</dbReference>
<evidence type="ECO:0000313" key="11">
    <source>
        <dbReference type="Proteomes" id="UP000823823"/>
    </source>
</evidence>
<organism evidence="10 11">
    <name type="scientific">Candidatus Brachybacterium merdavium</name>
    <dbReference type="NCBI Taxonomy" id="2838513"/>
    <lineage>
        <taxon>Bacteria</taxon>
        <taxon>Bacillati</taxon>
        <taxon>Actinomycetota</taxon>
        <taxon>Actinomycetes</taxon>
        <taxon>Micrococcales</taxon>
        <taxon>Dermabacteraceae</taxon>
        <taxon>Brachybacterium</taxon>
    </lineage>
</organism>
<dbReference type="EMBL" id="DWZH01000099">
    <property type="protein sequence ID" value="HJB11355.1"/>
    <property type="molecule type" value="Genomic_DNA"/>
</dbReference>
<keyword evidence="6 8" id="KW-0472">Membrane</keyword>
<dbReference type="SUPFAM" id="SSF82866">
    <property type="entry name" value="Multidrug efflux transporter AcrB transmembrane domain"/>
    <property type="match status" value="2"/>
</dbReference>
<protein>
    <submittedName>
        <fullName evidence="10">MMPL family transporter</fullName>
    </submittedName>
</protein>
<evidence type="ECO:0000256" key="5">
    <source>
        <dbReference type="ARBA" id="ARBA00022989"/>
    </source>
</evidence>
<evidence type="ECO:0000256" key="1">
    <source>
        <dbReference type="ARBA" id="ARBA00004651"/>
    </source>
</evidence>
<name>A0A9D2LF35_9MICO</name>
<comment type="caution">
    <text evidence="10">The sequence shown here is derived from an EMBL/GenBank/DDBJ whole genome shotgun (WGS) entry which is preliminary data.</text>
</comment>
<dbReference type="PROSITE" id="PS50156">
    <property type="entry name" value="SSD"/>
    <property type="match status" value="1"/>
</dbReference>
<dbReference type="AlphaFoldDB" id="A0A9D2LF35"/>
<feature type="transmembrane region" description="Helical" evidence="8">
    <location>
        <begin position="676"/>
        <end position="701"/>
    </location>
</feature>
<dbReference type="GO" id="GO:0005886">
    <property type="term" value="C:plasma membrane"/>
    <property type="evidence" value="ECO:0007669"/>
    <property type="project" value="UniProtKB-SubCell"/>
</dbReference>